<proteinExistence type="predicted"/>
<name>C4WGE3_9HYPH</name>
<reference evidence="1 2" key="1">
    <citation type="submission" date="2009-05" db="EMBL/GenBank/DDBJ databases">
        <authorList>
            <person name="Setubal J.C."/>
            <person name="Boyle S."/>
            <person name="Crasta O.R."/>
            <person name="Gillespie J.J."/>
            <person name="Kenyon R.W."/>
            <person name="Lu J."/>
            <person name="Mane S."/>
            <person name="Nagrani S."/>
            <person name="Shallom J.M."/>
            <person name="Shallom S."/>
            <person name="Shukla M."/>
            <person name="Snyder E.E."/>
            <person name="Sobral B.W."/>
            <person name="Wattam A.R."/>
            <person name="Will R."/>
            <person name="Williams K."/>
            <person name="Yoo H."/>
            <person name="Munk C."/>
            <person name="Tapia R."/>
            <person name="Green L."/>
            <person name="Rogers Y."/>
            <person name="Detter J.C."/>
            <person name="Bruce D."/>
            <person name="Brettin T.S."/>
            <person name="Tsolis R."/>
        </authorList>
    </citation>
    <scope>NUCLEOTIDE SEQUENCE [LARGE SCALE GENOMIC DNA]</scope>
    <source>
        <strain evidence="1 2">LMG 3301</strain>
    </source>
</reference>
<protein>
    <submittedName>
        <fullName evidence="1">Uncharacterized protein</fullName>
    </submittedName>
</protein>
<dbReference type="EMBL" id="ACQA01000001">
    <property type="protein sequence ID" value="EEQ96450.1"/>
    <property type="molecule type" value="Genomic_DNA"/>
</dbReference>
<organism evidence="1 2">
    <name type="scientific">Brucella intermedia LMG 3301</name>
    <dbReference type="NCBI Taxonomy" id="641118"/>
    <lineage>
        <taxon>Bacteria</taxon>
        <taxon>Pseudomonadati</taxon>
        <taxon>Pseudomonadota</taxon>
        <taxon>Alphaproteobacteria</taxon>
        <taxon>Hyphomicrobiales</taxon>
        <taxon>Brucellaceae</taxon>
        <taxon>Brucella/Ochrobactrum group</taxon>
        <taxon>Brucella</taxon>
    </lineage>
</organism>
<evidence type="ECO:0000313" key="1">
    <source>
        <dbReference type="EMBL" id="EEQ96450.1"/>
    </source>
</evidence>
<evidence type="ECO:0000313" key="2">
    <source>
        <dbReference type="Proteomes" id="UP000004386"/>
    </source>
</evidence>
<dbReference type="Proteomes" id="UP000004386">
    <property type="component" value="Unassembled WGS sequence"/>
</dbReference>
<dbReference type="HOGENOM" id="CLU_3138405_0_0_5"/>
<gene>
    <name evidence="1" type="ORF">OINT_1001880</name>
</gene>
<sequence>MHVLTSVCVFVSDVKRRVDMTTADIFLYPASIFNAALRKVSGLIGRHYV</sequence>
<accession>C4WGE3</accession>
<dbReference type="AlphaFoldDB" id="C4WGE3"/>
<comment type="caution">
    <text evidence="1">The sequence shown here is derived from an EMBL/GenBank/DDBJ whole genome shotgun (WGS) entry which is preliminary data.</text>
</comment>